<keyword evidence="4" id="KW-1185">Reference proteome</keyword>
<protein>
    <submittedName>
        <fullName evidence="3">Uncharacterized protein</fullName>
    </submittedName>
</protein>
<feature type="coiled-coil region" evidence="1">
    <location>
        <begin position="1324"/>
        <end position="1406"/>
    </location>
</feature>
<dbReference type="Gene3D" id="1.10.287.1490">
    <property type="match status" value="1"/>
</dbReference>
<gene>
    <name evidence="3" type="ORF">VTL71DRAFT_12997</name>
</gene>
<feature type="compositionally biased region" description="Polar residues" evidence="2">
    <location>
        <begin position="123"/>
        <end position="140"/>
    </location>
</feature>
<accession>A0ABR4CQC8</accession>
<sequence>MASSDASTGDTKNSQETNNAGNTTGELNARDTAALDGMDIDRDIDTSDIPITRPLFSGRLAPAGPASPPPTFSLPPWPPANDPSRTTIHQLTTYPGDPNRSTIGQLVNYPSLSLFPDPVSNPFLSNNGSSTDTPHITNTPASPPSPRTLTHAWRESEQDPSSLQLPKAGERPIPAWLKAAYKKFPRTDEDADQEVIQPLKITKKNQATVSGDKGTLLALPAGFDLDAMLGLSPKKSMFDEFLGPQQPLTVGMASVSAPGKRASGESDEDKSPSKGVTGGDQEGSQPKKKRRRNRNKATSKAKDTASGTEAGPSGEPGGDEEEVDDDQEDEKDPKGDEDTERPTTPPAFAKPDEDSNSPPIPPSEGAATFVSEPEFRNNPIKEYDAQRLADAQADLAGFRWNARAAGNFGGGESAGRTAGDSGGGGNDDFGGGDLGEGDFWDGGGGSSIGDDAASTTPRAGSLIARLAPRREIQVPPGIIAFREFAQREENVNNDEIQAGLRTMEDGFRISLEPSINASQESLRLLNNVRALERVNNDLLGELARKYKAIDRSAEAALGAKLADEAFNKLEAAEYKLRQAEEALKKSAAQLDAERIEKDGLRTKLDDCNENRSLDKETIHGSATELEAERDAKGNIQRELDEALNAKDEVQKKFDESLKNARTLEQTLELVTKKLQAEINSREELQRKSTGAEKIIRSLTEKSKIAEVIVKKELEIKAVMKKKLQEQIDALEKEKAAMAAELKNYTPEDGMISMKECMTQQREREETSATRIKDLEVEVETAQSALEALQEQVDDTNAREVAAGEESAENLKDLTQLMSNLEAELKTADGSRSTLKKQLDDANSRGDAAGQECIDKIKELAQRITYLEAEVEVAETTRRTLQEKLDTASSTVAQAASGDETENIKALTKRITDLEADLEAAVDIRLKLQDQVDAASSTAAGSSAGDGTEQAKILAQAKRIKDVEADLDLAERIRSTLQEELDAANSRLQDGEGNENAQRIKDQAQVQRVESLETEIERANKTRASLREQLATANSQFHELVEAHKIEKTKNIAQAQRISELEEQIKNTETTRNSLQQQLDTASSRLSEEISKAANAEIADLALAQNISELEEQVEELESQVKTEEGNRKTLQQQLDAADKDTLAEGQKSTEIIAKLKEKIAELEGTLVAKEAGDEKVIVPAGFISEADCEEKNQLLQRQSRKEMEDLVKEIEELRKELMHANADVKSAVVAQEVIGRLSVTHSATINKLKREIEGLETKVIEAKEKEGIANEKCKSEKNALRKSSLDEKKIMRDQMAALALKLKVFEGGEMITRTQCNAEKNDSRVALLGQFNDLQQKLQAAEEAAKSSDPENVKAKETIKILEERLAAARLELQFCRDEKEGGEKILDLEDRIAQNAKQVEDLNKLVTDQGEQLATRGVNTGVAEEMAMRAENARLLAEVQRLEAIKEVRVASGFLTWDERDEKIEELVHSIEAVNQAAYDQYKSAAEIWVKYNKLAEDVNNLIEKKVRIHIRDWTSAWRKKDAMKKIARRERWEIWKSNRPRKSTSDAGGRSSDNNRRKSVNAKESALKTIDKSKRKEVQDFNDIVLRREREALPSMVANPDGTRSAEVYNVGLLRVMIRRVELGLVNMVAARALNGQQAGDSAVAVNAANAAVTRAEQLRYPNLIAQAYMWAGIAYYYHGDSQEAGGFFNQADALKDELKSDTDRKVLAVWVKHDVGAKSCETRMEGYNQGTIVAKRADRRSKRSNSISTTTASPNMPR</sequence>
<evidence type="ECO:0000313" key="3">
    <source>
        <dbReference type="EMBL" id="KAL2071762.1"/>
    </source>
</evidence>
<name>A0ABR4CQC8_9HELO</name>
<dbReference type="Proteomes" id="UP001595075">
    <property type="component" value="Unassembled WGS sequence"/>
</dbReference>
<comment type="caution">
    <text evidence="3">The sequence shown here is derived from an EMBL/GenBank/DDBJ whole genome shotgun (WGS) entry which is preliminary data.</text>
</comment>
<feature type="coiled-coil region" evidence="1">
    <location>
        <begin position="771"/>
        <end position="930"/>
    </location>
</feature>
<feature type="coiled-coil region" evidence="1">
    <location>
        <begin position="1196"/>
        <end position="1265"/>
    </location>
</feature>
<feature type="region of interest" description="Disordered" evidence="2">
    <location>
        <begin position="255"/>
        <end position="383"/>
    </location>
</feature>
<evidence type="ECO:0000256" key="1">
    <source>
        <dbReference type="SAM" id="Coils"/>
    </source>
</evidence>
<feature type="coiled-coil region" evidence="1">
    <location>
        <begin position="959"/>
        <end position="1172"/>
    </location>
</feature>
<feature type="region of interest" description="Disordered" evidence="2">
    <location>
        <begin position="1735"/>
        <end position="1761"/>
    </location>
</feature>
<feature type="region of interest" description="Disordered" evidence="2">
    <location>
        <begin position="408"/>
        <end position="455"/>
    </location>
</feature>
<evidence type="ECO:0000313" key="4">
    <source>
        <dbReference type="Proteomes" id="UP001595075"/>
    </source>
</evidence>
<feature type="region of interest" description="Disordered" evidence="2">
    <location>
        <begin position="1539"/>
        <end position="1573"/>
    </location>
</feature>
<reference evidence="3 4" key="1">
    <citation type="journal article" date="2024" name="Commun. Biol.">
        <title>Comparative genomic analysis of thermophilic fungi reveals convergent evolutionary adaptations and gene losses.</title>
        <authorList>
            <person name="Steindorff A.S."/>
            <person name="Aguilar-Pontes M.V."/>
            <person name="Robinson A.J."/>
            <person name="Andreopoulos B."/>
            <person name="LaButti K."/>
            <person name="Kuo A."/>
            <person name="Mondo S."/>
            <person name="Riley R."/>
            <person name="Otillar R."/>
            <person name="Haridas S."/>
            <person name="Lipzen A."/>
            <person name="Grimwood J."/>
            <person name="Schmutz J."/>
            <person name="Clum A."/>
            <person name="Reid I.D."/>
            <person name="Moisan M.C."/>
            <person name="Butler G."/>
            <person name="Nguyen T.T.M."/>
            <person name="Dewar K."/>
            <person name="Conant G."/>
            <person name="Drula E."/>
            <person name="Henrissat B."/>
            <person name="Hansel C."/>
            <person name="Singer S."/>
            <person name="Hutchinson M.I."/>
            <person name="de Vries R.P."/>
            <person name="Natvig D.O."/>
            <person name="Powell A.J."/>
            <person name="Tsang A."/>
            <person name="Grigoriev I.V."/>
        </authorList>
    </citation>
    <scope>NUCLEOTIDE SEQUENCE [LARGE SCALE GENOMIC DNA]</scope>
    <source>
        <strain evidence="3 4">CBS 494.80</strain>
    </source>
</reference>
<proteinExistence type="predicted"/>
<feature type="compositionally biased region" description="Gly residues" evidence="2">
    <location>
        <begin position="420"/>
        <end position="447"/>
    </location>
</feature>
<feature type="region of interest" description="Disordered" evidence="2">
    <location>
        <begin position="123"/>
        <end position="149"/>
    </location>
</feature>
<feature type="compositionally biased region" description="Polar residues" evidence="2">
    <location>
        <begin position="83"/>
        <end position="102"/>
    </location>
</feature>
<feature type="compositionally biased region" description="Pro residues" evidence="2">
    <location>
        <begin position="65"/>
        <end position="81"/>
    </location>
</feature>
<feature type="region of interest" description="Disordered" evidence="2">
    <location>
        <begin position="1"/>
        <end position="102"/>
    </location>
</feature>
<feature type="compositionally biased region" description="Basic and acidic residues" evidence="2">
    <location>
        <begin position="373"/>
        <end position="383"/>
    </location>
</feature>
<organism evidence="3 4">
    <name type="scientific">Oculimacula yallundae</name>
    <dbReference type="NCBI Taxonomy" id="86028"/>
    <lineage>
        <taxon>Eukaryota</taxon>
        <taxon>Fungi</taxon>
        <taxon>Dikarya</taxon>
        <taxon>Ascomycota</taxon>
        <taxon>Pezizomycotina</taxon>
        <taxon>Leotiomycetes</taxon>
        <taxon>Helotiales</taxon>
        <taxon>Ploettnerulaceae</taxon>
        <taxon>Oculimacula</taxon>
    </lineage>
</organism>
<feature type="compositionally biased region" description="Polar residues" evidence="2">
    <location>
        <begin position="1747"/>
        <end position="1761"/>
    </location>
</feature>
<keyword evidence="1" id="KW-0175">Coiled coil</keyword>
<evidence type="ECO:0000256" key="2">
    <source>
        <dbReference type="SAM" id="MobiDB-lite"/>
    </source>
</evidence>
<dbReference type="EMBL" id="JAZHXI010000005">
    <property type="protein sequence ID" value="KAL2071762.1"/>
    <property type="molecule type" value="Genomic_DNA"/>
</dbReference>
<feature type="compositionally biased region" description="Acidic residues" evidence="2">
    <location>
        <begin position="317"/>
        <end position="330"/>
    </location>
</feature>
<feature type="coiled-coil region" evidence="1">
    <location>
        <begin position="562"/>
        <end position="740"/>
    </location>
</feature>
<feature type="compositionally biased region" description="Basic residues" evidence="2">
    <location>
        <begin position="286"/>
        <end position="299"/>
    </location>
</feature>
<feature type="compositionally biased region" description="Polar residues" evidence="2">
    <location>
        <begin position="1"/>
        <end position="26"/>
    </location>
</feature>